<accession>A0A9X9MP92</accession>
<dbReference type="AlphaFoldDB" id="A0A9X9MP92"/>
<evidence type="ECO:0000313" key="2">
    <source>
        <dbReference type="Proteomes" id="UP000324639"/>
    </source>
</evidence>
<organism evidence="1 2">
    <name type="scientific">Blumeria graminis f. sp. tritici</name>
    <dbReference type="NCBI Taxonomy" id="62690"/>
    <lineage>
        <taxon>Eukaryota</taxon>
        <taxon>Fungi</taxon>
        <taxon>Dikarya</taxon>
        <taxon>Ascomycota</taxon>
        <taxon>Pezizomycotina</taxon>
        <taxon>Leotiomycetes</taxon>
        <taxon>Erysiphales</taxon>
        <taxon>Erysiphaceae</taxon>
        <taxon>Blumeria</taxon>
    </lineage>
</organism>
<protein>
    <submittedName>
        <fullName evidence="1">Bgt-51646</fullName>
    </submittedName>
</protein>
<dbReference type="Proteomes" id="UP000324639">
    <property type="component" value="Chromosome Bgt_-10"/>
</dbReference>
<gene>
    <name evidence="1" type="ORF">BGT96224V316_LOCUS7828</name>
</gene>
<reference evidence="1 2" key="1">
    <citation type="submission" date="2018-08" db="EMBL/GenBank/DDBJ databases">
        <authorList>
            <person name="Muller C M."/>
        </authorList>
    </citation>
    <scope>NUCLEOTIDE SEQUENCE [LARGE SCALE GENOMIC DNA]</scope>
</reference>
<name>A0A9X9MP92_BLUGR</name>
<evidence type="ECO:0000313" key="1">
    <source>
        <dbReference type="EMBL" id="VDB94687.1"/>
    </source>
</evidence>
<proteinExistence type="predicted"/>
<sequence>MPDSTKIEQLEDIKEKLPHIVNFIGRRAMWNEWHIGACWKFTPWMFEVSLGLKQQRFSHLSHDWSR</sequence>
<keyword evidence="2" id="KW-1185">Reference proteome</keyword>
<dbReference type="EMBL" id="LR026993">
    <property type="protein sequence ID" value="VDB94687.1"/>
    <property type="molecule type" value="Genomic_DNA"/>
</dbReference>